<evidence type="ECO:0000313" key="1">
    <source>
        <dbReference type="EMBL" id="EHJ06726.1"/>
    </source>
</evidence>
<dbReference type="Proteomes" id="UP000005413">
    <property type="component" value="Unassembled WGS sequence"/>
</dbReference>
<gene>
    <name evidence="1" type="ORF">SS7213T_13012</name>
</gene>
<dbReference type="PATRIC" id="fig|911238.3.peg.2306"/>
<evidence type="ECO:0000313" key="2">
    <source>
        <dbReference type="Proteomes" id="UP000005413"/>
    </source>
</evidence>
<dbReference type="Pfam" id="PF11148">
    <property type="entry name" value="DUF2922"/>
    <property type="match status" value="1"/>
</dbReference>
<evidence type="ECO:0008006" key="3">
    <source>
        <dbReference type="Google" id="ProtNLM"/>
    </source>
</evidence>
<reference evidence="1 2" key="1">
    <citation type="journal article" date="2012" name="BMC Genomics">
        <title>Comparative genomic analysis of the genus Staphylococcus including Staphylococcus aureus and its newly described sister species Staphylococcus simiae.</title>
        <authorList>
            <person name="Suzuki H."/>
            <person name="Lefebure T."/>
            <person name="Pavinski Bitar P."/>
            <person name="Stanhope M.J."/>
        </authorList>
    </citation>
    <scope>NUCLEOTIDE SEQUENCE [LARGE SCALE GENOMIC DNA]</scope>
    <source>
        <strain evidence="1 2">CCM 7213</strain>
    </source>
</reference>
<dbReference type="InterPro" id="IPR021321">
    <property type="entry name" value="DUF2922"/>
</dbReference>
<proteinExistence type="predicted"/>
<organism evidence="1 2">
    <name type="scientific">Staphylococcus simiae CCM 7213 = CCUG 51256</name>
    <dbReference type="NCBI Taxonomy" id="911238"/>
    <lineage>
        <taxon>Bacteria</taxon>
        <taxon>Bacillati</taxon>
        <taxon>Bacillota</taxon>
        <taxon>Bacilli</taxon>
        <taxon>Bacillales</taxon>
        <taxon>Staphylococcaceae</taxon>
        <taxon>Staphylococcus</taxon>
    </lineage>
</organism>
<protein>
    <recommendedName>
        <fullName evidence="3">DUF2922 domain-containing protein</fullName>
    </recommendedName>
</protein>
<dbReference type="RefSeq" id="WP_002465277.1">
    <property type="nucleotide sequence ID" value="NZ_AEUN01000553.1"/>
</dbReference>
<name>G5JM79_9STAP</name>
<sequence length="73" mass="8179">MTKTLELNFKTTFDKPFKLQLPQVNNIVTEQLVRNSMDALVDLNVLTPKSGSIAKVQAAQIVDKTTTVLFENK</sequence>
<keyword evidence="2" id="KW-1185">Reference proteome</keyword>
<comment type="caution">
    <text evidence="1">The sequence shown here is derived from an EMBL/GenBank/DDBJ whole genome shotgun (WGS) entry which is preliminary data.</text>
</comment>
<dbReference type="AlphaFoldDB" id="G5JM79"/>
<dbReference type="EMBL" id="AEUN01000553">
    <property type="protein sequence ID" value="EHJ06726.1"/>
    <property type="molecule type" value="Genomic_DNA"/>
</dbReference>
<accession>G5JM79</accession>
<dbReference type="OrthoDB" id="2409501at2"/>